<dbReference type="Gene3D" id="3.30.160.60">
    <property type="entry name" value="Classic Zinc Finger"/>
    <property type="match status" value="2"/>
</dbReference>
<dbReference type="SMART" id="SM00355">
    <property type="entry name" value="ZnF_C2H2"/>
    <property type="match status" value="14"/>
</dbReference>
<dbReference type="EMBL" id="JAWDGP010001389">
    <property type="protein sequence ID" value="KAK3792035.1"/>
    <property type="molecule type" value="Genomic_DNA"/>
</dbReference>
<evidence type="ECO:0000256" key="3">
    <source>
        <dbReference type="ARBA" id="ARBA00022737"/>
    </source>
</evidence>
<keyword evidence="8 12" id="KW-0371">Homeobox</keyword>
<feature type="compositionally biased region" description="Low complexity" evidence="14">
    <location>
        <begin position="2276"/>
        <end position="2287"/>
    </location>
</feature>
<feature type="compositionally biased region" description="Polar residues" evidence="14">
    <location>
        <begin position="852"/>
        <end position="872"/>
    </location>
</feature>
<feature type="domain" description="C2H2-type" evidence="17">
    <location>
        <begin position="330"/>
        <end position="354"/>
    </location>
</feature>
<feature type="compositionally biased region" description="Low complexity" evidence="14">
    <location>
        <begin position="1555"/>
        <end position="1584"/>
    </location>
</feature>
<name>A0AAE1AQ82_9GAST</name>
<feature type="compositionally biased region" description="Polar residues" evidence="14">
    <location>
        <begin position="1294"/>
        <end position="1319"/>
    </location>
</feature>
<feature type="domain" description="Homeobox" evidence="16">
    <location>
        <begin position="1001"/>
        <end position="1061"/>
    </location>
</feature>
<dbReference type="InterPro" id="IPR003604">
    <property type="entry name" value="Matrin/U1-like-C_Znf_C2H2"/>
</dbReference>
<feature type="region of interest" description="Disordered" evidence="14">
    <location>
        <begin position="652"/>
        <end position="672"/>
    </location>
</feature>
<organism evidence="18 19">
    <name type="scientific">Elysia crispata</name>
    <name type="common">lettuce slug</name>
    <dbReference type="NCBI Taxonomy" id="231223"/>
    <lineage>
        <taxon>Eukaryota</taxon>
        <taxon>Metazoa</taxon>
        <taxon>Spiralia</taxon>
        <taxon>Lophotrochozoa</taxon>
        <taxon>Mollusca</taxon>
        <taxon>Gastropoda</taxon>
        <taxon>Heterobranchia</taxon>
        <taxon>Euthyneura</taxon>
        <taxon>Panpulmonata</taxon>
        <taxon>Sacoglossa</taxon>
        <taxon>Placobranchoidea</taxon>
        <taxon>Plakobranchidae</taxon>
        <taxon>Elysia</taxon>
    </lineage>
</organism>
<evidence type="ECO:0000256" key="14">
    <source>
        <dbReference type="SAM" id="MobiDB-lite"/>
    </source>
</evidence>
<feature type="compositionally biased region" description="Polar residues" evidence="14">
    <location>
        <begin position="2607"/>
        <end position="2625"/>
    </location>
</feature>
<evidence type="ECO:0000256" key="2">
    <source>
        <dbReference type="ARBA" id="ARBA00022723"/>
    </source>
</evidence>
<feature type="compositionally biased region" description="Low complexity" evidence="14">
    <location>
        <begin position="1438"/>
        <end position="1463"/>
    </location>
</feature>
<comment type="caution">
    <text evidence="18">The sequence shown here is derived from an EMBL/GenBank/DDBJ whole genome shotgun (WGS) entry which is preliminary data.</text>
</comment>
<feature type="region of interest" description="Disordered" evidence="14">
    <location>
        <begin position="847"/>
        <end position="910"/>
    </location>
</feature>
<feature type="compositionally biased region" description="Polar residues" evidence="14">
    <location>
        <begin position="1427"/>
        <end position="1437"/>
    </location>
</feature>
<feature type="compositionally biased region" description="Pro residues" evidence="14">
    <location>
        <begin position="1889"/>
        <end position="1901"/>
    </location>
</feature>
<feature type="region of interest" description="Disordered" evidence="14">
    <location>
        <begin position="273"/>
        <end position="299"/>
    </location>
</feature>
<evidence type="ECO:0000256" key="11">
    <source>
        <dbReference type="PROSITE-ProRule" id="PRU00042"/>
    </source>
</evidence>
<feature type="domain" description="C2H2-type" evidence="17">
    <location>
        <begin position="372"/>
        <end position="403"/>
    </location>
</feature>
<feature type="domain" description="C2H2-type" evidence="17">
    <location>
        <begin position="1326"/>
        <end position="1360"/>
    </location>
</feature>
<feature type="compositionally biased region" description="Basic and acidic residues" evidence="14">
    <location>
        <begin position="2243"/>
        <end position="2261"/>
    </location>
</feature>
<feature type="region of interest" description="Disordered" evidence="14">
    <location>
        <begin position="1841"/>
        <end position="1983"/>
    </location>
</feature>
<feature type="transmembrane region" description="Helical" evidence="15">
    <location>
        <begin position="29"/>
        <end position="50"/>
    </location>
</feature>
<keyword evidence="9" id="KW-0804">Transcription</keyword>
<keyword evidence="5" id="KW-0862">Zinc</keyword>
<evidence type="ECO:0000259" key="16">
    <source>
        <dbReference type="PROSITE" id="PS50071"/>
    </source>
</evidence>
<evidence type="ECO:0000259" key="17">
    <source>
        <dbReference type="PROSITE" id="PS50157"/>
    </source>
</evidence>
<dbReference type="PROSITE" id="PS00028">
    <property type="entry name" value="ZINC_FINGER_C2H2_1"/>
    <property type="match status" value="11"/>
</dbReference>
<feature type="DNA-binding region" description="Homeobox" evidence="12">
    <location>
        <begin position="1602"/>
        <end position="1661"/>
    </location>
</feature>
<feature type="compositionally biased region" description="Low complexity" evidence="14">
    <location>
        <begin position="2554"/>
        <end position="2565"/>
    </location>
</feature>
<feature type="domain" description="C2H2-type" evidence="17">
    <location>
        <begin position="67"/>
        <end position="96"/>
    </location>
</feature>
<dbReference type="SUPFAM" id="SSF57667">
    <property type="entry name" value="beta-beta-alpha zinc fingers"/>
    <property type="match status" value="3"/>
</dbReference>
<feature type="domain" description="C2H2-type" evidence="17">
    <location>
        <begin position="103"/>
        <end position="133"/>
    </location>
</feature>
<feature type="compositionally biased region" description="Low complexity" evidence="14">
    <location>
        <begin position="2020"/>
        <end position="2032"/>
    </location>
</feature>
<feature type="region of interest" description="Disordered" evidence="14">
    <location>
        <begin position="2110"/>
        <end position="2129"/>
    </location>
</feature>
<feature type="compositionally biased region" description="Polar residues" evidence="14">
    <location>
        <begin position="273"/>
        <end position="283"/>
    </location>
</feature>
<feature type="compositionally biased region" description="Basic and acidic residues" evidence="14">
    <location>
        <begin position="1108"/>
        <end position="1124"/>
    </location>
</feature>
<feature type="compositionally biased region" description="Low complexity" evidence="14">
    <location>
        <begin position="1735"/>
        <end position="1750"/>
    </location>
</feature>
<keyword evidence="10 12" id="KW-0539">Nucleus</keyword>
<feature type="region of interest" description="Disordered" evidence="14">
    <location>
        <begin position="1062"/>
        <end position="1198"/>
    </location>
</feature>
<sequence>MNLVLTLDLGIDTQICSKIIAMIQALEKVFILFFTLGDTIFTIFIVRSLGVDLAAQERLEREFQDLFRCQTCARSFANIDQLYGHQNELGHLELKQTPRGPGYLCWRKGCNQYFKTASALQVHFREIHARRSAAGLLSLPELATYIARCNQCSFSFKTTEARARHGLVHLMQAVTQCPVCPLQERSAAVLKQHLLKAHGDEISGDEMASQLRAVDSSAELLFSSPAYEQFTTSMLLVNGKGSGHTTSSNGVNGPECAENVYKTNKDTDYSGRVSNGLVQASQDSVEREGRGQDEGDGMSNCGPQERQFLEEYLNSQSMAEEQYHDASRKFRCTICRVAFTSQQFLIAHNKTALHICLAEKSDHMDEATGSTYKCDVCKEDFPQKSMLLLHYKSANHIHRLKQFQIRPNGDLSLEHQARHQPSLSSSVKAYLSLQDKLHTPPSTTVEDHRPNSSSSAAPNATEPSPDVKPFKCNICKVSYNNQASIEIHLRSVGHKTRAAKLDELVQAGQVDVQQALVEHPDARAAGRQQAQLIADLIHQQATAQAASNANNAAYLNNLQDIQNINTMAQLSLLQGLLPSTSAQGLINSMTNEQMEAYYAAALGAQIGQESFFQDALKFSVNSKGAFSKERFFKANAKSDLVERAANMVIKQDGKIEPVSSENRSKPGPLDDRQNKALLAGKKEDEQLPANFPHAPIISRPRGFMGRFKPQLHRSLLENFGFECVMHYNEEHTKGPKKEGDMDKAEQVEDEQKVIENPEEPQGAKERLECEEAMDTGAQETEKIGKEERKDENKENMDLPELKHCTCKTCHKDFSNVWVLKNHEEEVHRNFVAPEVIETFGQKFKEEWEKSLPKSTENETSAPAGSQQHTQSDAPPPASHQPEKQQQQQQAPATTASEMPPPPPPSTQAQVQPSFDMTQLLPLMGMNLLPMHLPLNLMNLGLQNSLMPSLVMPGMDLGKGFLPPNLMEPSSSQQQQQQQQHHQQQQQQQLHAAAAAAAQQSQNQKRVRTRISDDQLKVLRQYFDINNSPSEEQITTMAEQTGLPHKVIKHWFRNTLFKERQRNKDSPYNFNNPPSTSIDLDEYDRTGKIPDIKIEPEEVDSRSTTPAVPDDKKDEAPMEDVKEEVTAEQPCDVDSVDISEKPPLKIDLTPNGEALEESMKRDTESHSSASSPSNLSSIPSTPTASAPATPSPSPMITANTLSTSAPLTFSLDAYAANMARLEAATFQSMAKRANRTRFTDFQIKTLQDYFERNAYPKDDELEHLSKILNLSARVIVVWFQNARQKARKIFENQPGDVSTANMNSNAQSPTGAGTSTSTFQRTPGLNYQCKKCNSVFQRYYELIKHQKSSCPMEFYNNNNKPIPSMGEDDSNFSYSNEDSNFSDVQIAPTPTSIAPASSPAVGGARERTDSQPRSQDTSVSVNASSSSKMTNYCNSPQGHVSNSSTSSSVASSSRHRASSPATSSLPSFKCDKCPLTFSRFDMWQEHQKAHSIAPAMFTPFASGSAFGMLQSLAHQDEVKAPTGSHAGLPTPAPHGSLLPAMVASPATTVPACSGASPSVTSTPNPHSSSSSVGLSTLGMGSSSQSPNKRKTDSEDESGEQPRDKRLRTTILPEQLDYLYQQYQMDCNPSRKQLEHIASTVNLKKRVVQVWFQNTRARERKGHYRAHQQLINKRCPFCRALFRAKSALESHLATKHPEEMAKGDINVDLIPDAVIEPAGASHGVNNGGGFSKHGGYHSHSPAQPSAGSSSSHKLAPLGNPGNHGHKSSASSHTSTSAAGSAQLSHELSKFLPPGIPNYMAFMAGAGGLGLPFPPGPPAPEMLGQPPFEDPFFKKYMSELANSMAARHEQSQATISHHRGDPGPSPSPRSHSPHRREVGHPSTVHAHGRNPSPKPSHHQPPPSRPVDAHKAKSSPLPPSILPSQPSPQVSGEALNMSSTSADEAPLDLSKPAKPASSFAEQPTRNKQREAFTPRPAHHNVPSAQGISQSSLEMEYLRRLGGMDDSFSETQSEAADPEFMTDIGGSPASPSPSSSGRHAVLSGGAAGGGSTTPNTTGKRYRTQMSATQVKVMKHLFQDYKTPTMAECELLGQEIGLAKRVVQVWFQNARAKEKKAKLNAGGGSAGSAGGPAGADLDFPKSPEECKLCGYKYSHKVTVQDHIFTKGHIERVKKFLSATNVHDLDIVPSSQHPPVRPTQHSPATDRSEGDRSRKSWEDPALATAHLAQLKAMGLSAGQLGFPASSPGDMKNKNCDVSRKEKKPEDPLPVREEMIKQQHPHHQQSQQQQQQQQAQAALELAMNAQMLSALGSYMPGLDPSYLPYMYGGLPGYFPGVGLPVLQPGIMAGAEQMMAAAAAYDPLSYGTPLSLLQIPTAAIASVSDKLGEPGAVLARYTQDCQALADLHSLVSAADLTAAAEATLDVGYICKKCQMVYPAKESCVAHQRSACFAGAAGASLPEGYEPIMKLEQVQYECRACGERFSTTLEFKGHCQQENHLLKLAKFRAARREASGSPSSSSSAYVTSMSSSTAAASGRLLSPATSNSSVSQKQLPVVVSPSHNNNNMCTSNQNNFSSLRAGSTPSPTPLAASPSQFKRLLPEHSSPPVAREWAHQASPSSAANTPQISHQGSKD</sequence>
<feature type="domain" description="C2H2-type" evidence="17">
    <location>
        <begin position="1467"/>
        <end position="1490"/>
    </location>
</feature>
<evidence type="ECO:0008006" key="20">
    <source>
        <dbReference type="Google" id="ProtNLM"/>
    </source>
</evidence>
<feature type="region of interest" description="Disordered" evidence="14">
    <location>
        <begin position="775"/>
        <end position="794"/>
    </location>
</feature>
<feature type="compositionally biased region" description="Low complexity" evidence="14">
    <location>
        <begin position="969"/>
        <end position="1001"/>
    </location>
</feature>
<feature type="compositionally biased region" description="Low complexity" evidence="14">
    <location>
        <begin position="2573"/>
        <end position="2585"/>
    </location>
</feature>
<feature type="compositionally biased region" description="Low complexity" evidence="14">
    <location>
        <begin position="1765"/>
        <end position="1779"/>
    </location>
</feature>
<feature type="region of interest" description="Disordered" evidence="14">
    <location>
        <begin position="2549"/>
        <end position="2625"/>
    </location>
</feature>
<feature type="region of interest" description="Disordered" evidence="14">
    <location>
        <begin position="438"/>
        <end position="465"/>
    </location>
</feature>
<feature type="compositionally biased region" description="Basic and acidic residues" evidence="14">
    <location>
        <begin position="779"/>
        <end position="794"/>
    </location>
</feature>
<feature type="region of interest" description="Disordered" evidence="14">
    <location>
        <begin position="2179"/>
        <end position="2210"/>
    </location>
</feature>
<feature type="domain" description="Homeobox" evidence="16">
    <location>
        <begin position="2051"/>
        <end position="2111"/>
    </location>
</feature>
<keyword evidence="19" id="KW-1185">Reference proteome</keyword>
<feature type="compositionally biased region" description="Low complexity" evidence="14">
    <location>
        <begin position="1385"/>
        <end position="1399"/>
    </location>
</feature>
<feature type="DNA-binding region" description="Homeobox" evidence="12">
    <location>
        <begin position="2053"/>
        <end position="2112"/>
    </location>
</feature>
<feature type="domain" description="C2H2-type" evidence="17">
    <location>
        <begin position="2466"/>
        <end position="2490"/>
    </location>
</feature>
<feature type="region of interest" description="Disordered" evidence="14">
    <location>
        <begin position="1360"/>
        <end position="1465"/>
    </location>
</feature>
<feature type="compositionally biased region" description="Polar residues" evidence="14">
    <location>
        <begin position="1370"/>
        <end position="1382"/>
    </location>
</feature>
<evidence type="ECO:0000256" key="13">
    <source>
        <dbReference type="RuleBase" id="RU000682"/>
    </source>
</evidence>
<feature type="DNA-binding region" description="Homeobox" evidence="12">
    <location>
        <begin position="1230"/>
        <end position="1289"/>
    </location>
</feature>
<proteinExistence type="predicted"/>
<dbReference type="Proteomes" id="UP001283361">
    <property type="component" value="Unassembled WGS sequence"/>
</dbReference>
<evidence type="ECO:0000313" key="18">
    <source>
        <dbReference type="EMBL" id="KAK3792035.1"/>
    </source>
</evidence>
<dbReference type="PROSITE" id="PS00027">
    <property type="entry name" value="HOMEOBOX_1"/>
    <property type="match status" value="2"/>
</dbReference>
<dbReference type="Gene3D" id="1.10.10.60">
    <property type="entry name" value="Homeodomain-like"/>
    <property type="match status" value="4"/>
</dbReference>
<keyword evidence="6" id="KW-0805">Transcription regulation</keyword>
<dbReference type="FunFam" id="1.10.10.60:FF:000064">
    <property type="entry name" value="Zinc finger homeobox protein 4"/>
    <property type="match status" value="1"/>
</dbReference>
<feature type="compositionally biased region" description="Low complexity" evidence="14">
    <location>
        <begin position="884"/>
        <end position="897"/>
    </location>
</feature>
<feature type="region of interest" description="Disordered" evidence="14">
    <location>
        <begin position="959"/>
        <end position="1008"/>
    </location>
</feature>
<dbReference type="PANTHER" id="PTHR45891">
    <property type="entry name" value="ZINC FINGER HOMEOBOX PROTEIN"/>
    <property type="match status" value="1"/>
</dbReference>
<feature type="compositionally biased region" description="Polar residues" evidence="14">
    <location>
        <begin position="1065"/>
        <end position="1077"/>
    </location>
</feature>
<keyword evidence="4 11" id="KW-0863">Zinc-finger</keyword>
<feature type="compositionally biased region" description="Basic and acidic residues" evidence="14">
    <location>
        <begin position="2197"/>
        <end position="2210"/>
    </location>
</feature>
<evidence type="ECO:0000256" key="7">
    <source>
        <dbReference type="ARBA" id="ARBA00023125"/>
    </source>
</evidence>
<evidence type="ECO:0000256" key="12">
    <source>
        <dbReference type="PROSITE-ProRule" id="PRU00108"/>
    </source>
</evidence>
<dbReference type="GO" id="GO:0005634">
    <property type="term" value="C:nucleus"/>
    <property type="evidence" value="ECO:0007669"/>
    <property type="project" value="UniProtKB-SubCell"/>
</dbReference>
<dbReference type="InterPro" id="IPR013087">
    <property type="entry name" value="Znf_C2H2_type"/>
</dbReference>
<feature type="region of interest" description="Disordered" evidence="14">
    <location>
        <begin position="2015"/>
        <end position="2055"/>
    </location>
</feature>
<dbReference type="GO" id="GO:0000978">
    <property type="term" value="F:RNA polymerase II cis-regulatory region sequence-specific DNA binding"/>
    <property type="evidence" value="ECO:0007669"/>
    <property type="project" value="TreeGrafter"/>
</dbReference>
<feature type="compositionally biased region" description="Basic and acidic residues" evidence="14">
    <location>
        <begin position="1082"/>
        <end position="1100"/>
    </location>
</feature>
<reference evidence="18" key="1">
    <citation type="journal article" date="2023" name="G3 (Bethesda)">
        <title>A reference genome for the long-term kleptoplast-retaining sea slug Elysia crispata morphotype clarki.</title>
        <authorList>
            <person name="Eastman K.E."/>
            <person name="Pendleton A.L."/>
            <person name="Shaikh M.A."/>
            <person name="Suttiyut T."/>
            <person name="Ogas R."/>
            <person name="Tomko P."/>
            <person name="Gavelis G."/>
            <person name="Widhalm J.R."/>
            <person name="Wisecaver J.H."/>
        </authorList>
    </citation>
    <scope>NUCLEOTIDE SEQUENCE</scope>
    <source>
        <strain evidence="18">ECLA1</strain>
    </source>
</reference>
<feature type="compositionally biased region" description="Gly residues" evidence="14">
    <location>
        <begin position="2115"/>
        <end position="2127"/>
    </location>
</feature>
<dbReference type="GO" id="GO:0008270">
    <property type="term" value="F:zinc ion binding"/>
    <property type="evidence" value="ECO:0007669"/>
    <property type="project" value="UniProtKB-KW"/>
</dbReference>
<dbReference type="Pfam" id="PF00046">
    <property type="entry name" value="Homeodomain"/>
    <property type="match status" value="4"/>
</dbReference>
<feature type="compositionally biased region" description="Low complexity" evidence="14">
    <location>
        <begin position="1417"/>
        <end position="1426"/>
    </location>
</feature>
<dbReference type="SMART" id="SM00389">
    <property type="entry name" value="HOX"/>
    <property type="match status" value="4"/>
</dbReference>
<dbReference type="PANTHER" id="PTHR45891:SF3">
    <property type="entry name" value="ZINC FINGER PROTEIN 2"/>
    <property type="match status" value="1"/>
</dbReference>
<comment type="subcellular location">
    <subcellularLocation>
        <location evidence="1 12 13">Nucleus</location>
    </subcellularLocation>
</comment>
<dbReference type="PROSITE" id="PS50157">
    <property type="entry name" value="ZINC_FINGER_C2H2_2"/>
    <property type="match status" value="7"/>
</dbReference>
<feature type="domain" description="Homeobox" evidence="16">
    <location>
        <begin position="1600"/>
        <end position="1660"/>
    </location>
</feature>
<keyword evidence="3" id="KW-0677">Repeat</keyword>
<feature type="region of interest" description="Disordered" evidence="14">
    <location>
        <begin position="1716"/>
        <end position="1779"/>
    </location>
</feature>
<dbReference type="InterPro" id="IPR051968">
    <property type="entry name" value="ZnFinger_Homeobox_TR"/>
</dbReference>
<dbReference type="PROSITE" id="PS50071">
    <property type="entry name" value="HOMEOBOX_2"/>
    <property type="match status" value="4"/>
</dbReference>
<feature type="region of interest" description="Disordered" evidence="14">
    <location>
        <begin position="1546"/>
        <end position="1607"/>
    </location>
</feature>
<evidence type="ECO:0000256" key="4">
    <source>
        <dbReference type="ARBA" id="ARBA00022771"/>
    </source>
</evidence>
<feature type="compositionally biased region" description="Low complexity" evidence="14">
    <location>
        <begin position="1165"/>
        <end position="1197"/>
    </location>
</feature>
<feature type="compositionally biased region" description="Low complexity" evidence="14">
    <location>
        <begin position="1918"/>
        <end position="1927"/>
    </location>
</feature>
<keyword evidence="7 12" id="KW-0238">DNA-binding</keyword>
<evidence type="ECO:0000256" key="5">
    <source>
        <dbReference type="ARBA" id="ARBA00022833"/>
    </source>
</evidence>
<keyword evidence="15" id="KW-0812">Transmembrane</keyword>
<evidence type="ECO:0000313" key="19">
    <source>
        <dbReference type="Proteomes" id="UP001283361"/>
    </source>
</evidence>
<keyword evidence="15" id="KW-1133">Transmembrane helix</keyword>
<dbReference type="FunFam" id="1.10.10.60:FF:000080">
    <property type="entry name" value="Zinc finger homeobox protein 2"/>
    <property type="match status" value="1"/>
</dbReference>
<evidence type="ECO:0000256" key="8">
    <source>
        <dbReference type="ARBA" id="ARBA00023155"/>
    </source>
</evidence>
<evidence type="ECO:0000256" key="10">
    <source>
        <dbReference type="ARBA" id="ARBA00023242"/>
    </source>
</evidence>
<evidence type="ECO:0000256" key="9">
    <source>
        <dbReference type="ARBA" id="ARBA00023163"/>
    </source>
</evidence>
<feature type="DNA-binding region" description="Homeobox" evidence="12">
    <location>
        <begin position="1003"/>
        <end position="1062"/>
    </location>
</feature>
<evidence type="ECO:0000256" key="1">
    <source>
        <dbReference type="ARBA" id="ARBA00004123"/>
    </source>
</evidence>
<keyword evidence="15" id="KW-0472">Membrane</keyword>
<evidence type="ECO:0000256" key="6">
    <source>
        <dbReference type="ARBA" id="ARBA00023015"/>
    </source>
</evidence>
<dbReference type="InterPro" id="IPR017970">
    <property type="entry name" value="Homeobox_CS"/>
</dbReference>
<gene>
    <name evidence="18" type="ORF">RRG08_055302</name>
</gene>
<feature type="compositionally biased region" description="Low complexity" evidence="14">
    <location>
        <begin position="451"/>
        <end position="464"/>
    </location>
</feature>
<feature type="region of interest" description="Disordered" evidence="14">
    <location>
        <begin position="1293"/>
        <end position="1319"/>
    </location>
</feature>
<dbReference type="CDD" id="cd00086">
    <property type="entry name" value="homeodomain"/>
    <property type="match status" value="4"/>
</dbReference>
<feature type="compositionally biased region" description="Polar residues" evidence="14">
    <location>
        <begin position="2182"/>
        <end position="2196"/>
    </location>
</feature>
<dbReference type="InterPro" id="IPR036236">
    <property type="entry name" value="Znf_C2H2_sf"/>
</dbReference>
<feature type="region of interest" description="Disordered" evidence="14">
    <location>
        <begin position="2268"/>
        <end position="2287"/>
    </location>
</feature>
<dbReference type="GO" id="GO:0000981">
    <property type="term" value="F:DNA-binding transcription factor activity, RNA polymerase II-specific"/>
    <property type="evidence" value="ECO:0007669"/>
    <property type="project" value="InterPro"/>
</dbReference>
<dbReference type="Pfam" id="PF13912">
    <property type="entry name" value="zf-C2H2_6"/>
    <property type="match status" value="2"/>
</dbReference>
<protein>
    <recommendedName>
        <fullName evidence="20">Zinc finger homeobox protein 4</fullName>
    </recommendedName>
</protein>
<dbReference type="SUPFAM" id="SSF46689">
    <property type="entry name" value="Homeodomain-like"/>
    <property type="match status" value="4"/>
</dbReference>
<feature type="compositionally biased region" description="Basic and acidic residues" evidence="14">
    <location>
        <begin position="284"/>
        <end position="293"/>
    </location>
</feature>
<dbReference type="InterPro" id="IPR009057">
    <property type="entry name" value="Homeodomain-like_sf"/>
</dbReference>
<dbReference type="InterPro" id="IPR001356">
    <property type="entry name" value="HD"/>
</dbReference>
<evidence type="ECO:0000256" key="15">
    <source>
        <dbReference type="SAM" id="Phobius"/>
    </source>
</evidence>
<feature type="compositionally biased region" description="Basic and acidic residues" evidence="14">
    <location>
        <begin position="662"/>
        <end position="672"/>
    </location>
</feature>
<keyword evidence="2" id="KW-0479">Metal-binding</keyword>
<feature type="domain" description="Homeobox" evidence="16">
    <location>
        <begin position="1228"/>
        <end position="1288"/>
    </location>
</feature>
<feature type="region of interest" description="Disordered" evidence="14">
    <location>
        <begin position="2232"/>
        <end position="2261"/>
    </location>
</feature>
<accession>A0AAE1AQ82</accession>
<dbReference type="SMART" id="SM00451">
    <property type="entry name" value="ZnF_U1"/>
    <property type="match status" value="5"/>
</dbReference>